<dbReference type="GO" id="GO:0071949">
    <property type="term" value="F:FAD binding"/>
    <property type="evidence" value="ECO:0007669"/>
    <property type="project" value="InterPro"/>
</dbReference>
<evidence type="ECO:0000256" key="2">
    <source>
        <dbReference type="ARBA" id="ARBA00004749"/>
    </source>
</evidence>
<dbReference type="InterPro" id="IPR010971">
    <property type="entry name" value="UbiH/COQ6"/>
</dbReference>
<dbReference type="SUPFAM" id="SSF51905">
    <property type="entry name" value="FAD/NAD(P)-binding domain"/>
    <property type="match status" value="1"/>
</dbReference>
<evidence type="ECO:0000256" key="7">
    <source>
        <dbReference type="ARBA" id="ARBA00023033"/>
    </source>
</evidence>
<comment type="similarity">
    <text evidence="3">Belongs to the UbiH/COQ6 family.</text>
</comment>
<evidence type="ECO:0000256" key="1">
    <source>
        <dbReference type="ARBA" id="ARBA00001974"/>
    </source>
</evidence>
<dbReference type="GO" id="GO:0006744">
    <property type="term" value="P:ubiquinone biosynthetic process"/>
    <property type="evidence" value="ECO:0007669"/>
    <property type="project" value="UniProtKB-UniPathway"/>
</dbReference>
<dbReference type="Pfam" id="PF01494">
    <property type="entry name" value="FAD_binding_3"/>
    <property type="match status" value="1"/>
</dbReference>
<keyword evidence="5" id="KW-0274">FAD</keyword>
<name>A0A318TGE3_9BRAD</name>
<dbReference type="InterPro" id="IPR002938">
    <property type="entry name" value="FAD-bd"/>
</dbReference>
<comment type="caution">
    <text evidence="9">The sequence shown here is derived from an EMBL/GenBank/DDBJ whole genome shotgun (WGS) entry which is preliminary data.</text>
</comment>
<evidence type="ECO:0000256" key="5">
    <source>
        <dbReference type="ARBA" id="ARBA00022827"/>
    </source>
</evidence>
<accession>A0A318TGE3</accession>
<sequence>MCGMSDILPQPDHFDVMVIGGGPAGVAAAIAIASTGASTALIARRLPYGDNRTTALLGDSIDLLDRIDVWRRCTSKSAALRVMRLVDDTDRLIRAPEVAFRAEEIGLDAFGYNIENRHLMVALEERADELPHLIRFDDEAEIVSPEETAVAVSTRQGRLLSAALVVGADGRKSLCRDAAGISVSRKLLPQAALTFNVSHNRPHRNVSTEFHTSAGPCVFVPLPGRNSSVVWVMQPRDAERMLALSDDELAAAAEKQSHSILGKITVQPGRNLFPLSFERPQHFASKRIALVGEAAHVVPPIGAQGLNMGLRDAGALADIVREARERGDDLGSPAVLQRFESARRGDINGRSMVIDLVNRSLLSDLLPVQAARAFGLHLLSGVGVLRRLAMREGLAMAWRPGRR</sequence>
<reference evidence="9 10" key="1">
    <citation type="submission" date="2018-06" db="EMBL/GenBank/DDBJ databases">
        <title>Genomic Encyclopedia of Archaeal and Bacterial Type Strains, Phase II (KMG-II): from individual species to whole genera.</title>
        <authorList>
            <person name="Goeker M."/>
        </authorList>
    </citation>
    <scope>NUCLEOTIDE SEQUENCE [LARGE SCALE GENOMIC DNA]</scope>
    <source>
        <strain evidence="9 10">JCM 11668</strain>
    </source>
</reference>
<comment type="pathway">
    <text evidence="2">Cofactor biosynthesis; ubiquinone biosynthesis.</text>
</comment>
<protein>
    <submittedName>
        <fullName evidence="9">2-octaprenyl-3-methyl-6-methoxy-1,4-benzoquinol hydroxylase</fullName>
    </submittedName>
</protein>
<dbReference type="NCBIfam" id="NF005691">
    <property type="entry name" value="PRK07494.1"/>
    <property type="match status" value="1"/>
</dbReference>
<evidence type="ECO:0000259" key="8">
    <source>
        <dbReference type="Pfam" id="PF01494"/>
    </source>
</evidence>
<keyword evidence="10" id="KW-1185">Reference proteome</keyword>
<keyword evidence="4" id="KW-0285">Flavoprotein</keyword>
<organism evidence="9 10">
    <name type="scientific">Rhodopseudomonas faecalis</name>
    <dbReference type="NCBI Taxonomy" id="99655"/>
    <lineage>
        <taxon>Bacteria</taxon>
        <taxon>Pseudomonadati</taxon>
        <taxon>Pseudomonadota</taxon>
        <taxon>Alphaproteobacteria</taxon>
        <taxon>Hyphomicrobiales</taxon>
        <taxon>Nitrobacteraceae</taxon>
        <taxon>Rhodopseudomonas</taxon>
    </lineage>
</organism>
<dbReference type="InterPro" id="IPR051205">
    <property type="entry name" value="UbiH/COQ6_monooxygenase"/>
</dbReference>
<evidence type="ECO:0000256" key="6">
    <source>
        <dbReference type="ARBA" id="ARBA00023002"/>
    </source>
</evidence>
<dbReference type="PRINTS" id="PR00420">
    <property type="entry name" value="RNGMNOXGNASE"/>
</dbReference>
<feature type="domain" description="FAD-binding" evidence="8">
    <location>
        <begin position="14"/>
        <end position="320"/>
    </location>
</feature>
<dbReference type="UniPathway" id="UPA00232"/>
<dbReference type="EMBL" id="QJTI01000005">
    <property type="protein sequence ID" value="PYF03776.1"/>
    <property type="molecule type" value="Genomic_DNA"/>
</dbReference>
<evidence type="ECO:0000256" key="3">
    <source>
        <dbReference type="ARBA" id="ARBA00005349"/>
    </source>
</evidence>
<dbReference type="GO" id="GO:0004497">
    <property type="term" value="F:monooxygenase activity"/>
    <property type="evidence" value="ECO:0007669"/>
    <property type="project" value="UniProtKB-KW"/>
</dbReference>
<dbReference type="PANTHER" id="PTHR43876">
    <property type="entry name" value="UBIQUINONE BIOSYNTHESIS MONOOXYGENASE COQ6, MITOCHONDRIAL"/>
    <property type="match status" value="1"/>
</dbReference>
<evidence type="ECO:0000313" key="10">
    <source>
        <dbReference type="Proteomes" id="UP000248148"/>
    </source>
</evidence>
<evidence type="ECO:0000313" key="9">
    <source>
        <dbReference type="EMBL" id="PYF03776.1"/>
    </source>
</evidence>
<dbReference type="NCBIfam" id="TIGR01988">
    <property type="entry name" value="Ubi-OHases"/>
    <property type="match status" value="1"/>
</dbReference>
<dbReference type="Gene3D" id="3.50.50.60">
    <property type="entry name" value="FAD/NAD(P)-binding domain"/>
    <property type="match status" value="2"/>
</dbReference>
<comment type="cofactor">
    <cofactor evidence="1">
        <name>FAD</name>
        <dbReference type="ChEBI" id="CHEBI:57692"/>
    </cofactor>
</comment>
<dbReference type="Proteomes" id="UP000248148">
    <property type="component" value="Unassembled WGS sequence"/>
</dbReference>
<dbReference type="PANTHER" id="PTHR43876:SF7">
    <property type="entry name" value="UBIQUINONE BIOSYNTHESIS MONOOXYGENASE COQ6, MITOCHONDRIAL"/>
    <property type="match status" value="1"/>
</dbReference>
<dbReference type="GO" id="GO:0016705">
    <property type="term" value="F:oxidoreductase activity, acting on paired donors, with incorporation or reduction of molecular oxygen"/>
    <property type="evidence" value="ECO:0007669"/>
    <property type="project" value="InterPro"/>
</dbReference>
<gene>
    <name evidence="9" type="ORF">BJ122_10533</name>
</gene>
<dbReference type="InterPro" id="IPR036188">
    <property type="entry name" value="FAD/NAD-bd_sf"/>
</dbReference>
<dbReference type="AlphaFoldDB" id="A0A318TGE3"/>
<evidence type="ECO:0000256" key="4">
    <source>
        <dbReference type="ARBA" id="ARBA00022630"/>
    </source>
</evidence>
<proteinExistence type="inferred from homology"/>
<keyword evidence="6" id="KW-0560">Oxidoreductase</keyword>
<keyword evidence="7" id="KW-0503">Monooxygenase</keyword>